<reference evidence="1" key="1">
    <citation type="submission" date="2022-04" db="EMBL/GenBank/DDBJ databases">
        <title>Carnegiea gigantea Genome sequencing and assembly v2.</title>
        <authorList>
            <person name="Copetti D."/>
            <person name="Sanderson M.J."/>
            <person name="Burquez A."/>
            <person name="Wojciechowski M.F."/>
        </authorList>
    </citation>
    <scope>NUCLEOTIDE SEQUENCE</scope>
    <source>
        <strain evidence="1">SGP5-SGP5p</strain>
        <tissue evidence="1">Aerial part</tissue>
    </source>
</reference>
<organism evidence="1 2">
    <name type="scientific">Carnegiea gigantea</name>
    <dbReference type="NCBI Taxonomy" id="171969"/>
    <lineage>
        <taxon>Eukaryota</taxon>
        <taxon>Viridiplantae</taxon>
        <taxon>Streptophyta</taxon>
        <taxon>Embryophyta</taxon>
        <taxon>Tracheophyta</taxon>
        <taxon>Spermatophyta</taxon>
        <taxon>Magnoliopsida</taxon>
        <taxon>eudicotyledons</taxon>
        <taxon>Gunneridae</taxon>
        <taxon>Pentapetalae</taxon>
        <taxon>Caryophyllales</taxon>
        <taxon>Cactineae</taxon>
        <taxon>Cactaceae</taxon>
        <taxon>Cactoideae</taxon>
        <taxon>Echinocereeae</taxon>
        <taxon>Carnegiea</taxon>
    </lineage>
</organism>
<dbReference type="EMBL" id="JAKOGI010001094">
    <property type="protein sequence ID" value="KAJ8427783.1"/>
    <property type="molecule type" value="Genomic_DNA"/>
</dbReference>
<comment type="caution">
    <text evidence="1">The sequence shown here is derived from an EMBL/GenBank/DDBJ whole genome shotgun (WGS) entry which is preliminary data.</text>
</comment>
<dbReference type="Proteomes" id="UP001153076">
    <property type="component" value="Unassembled WGS sequence"/>
</dbReference>
<accession>A0A9Q1GXA9</accession>
<sequence length="210" mass="24223">MNTLHTSKGEMSLSIFDIYSFLKLPLSRHRYDEVVPTQRERTNKLLRSCTYLFTAYHKFIQGPKGKSGLFKMVTFMDKTTNGRHYLRIQPSENDVDGEETKLPICNSITSLCKSNCITGILKTGKILLLSSHIKVKGNLRSYRLLRHDIESGHKSQATLPLHEEFAYKLLYWEWLEDILFVAKLNSQHFICLMLCILHSSFMISAQTSSD</sequence>
<gene>
    <name evidence="1" type="ORF">Cgig2_021414</name>
</gene>
<protein>
    <submittedName>
        <fullName evidence="1">Uncharacterized protein</fullName>
    </submittedName>
</protein>
<evidence type="ECO:0000313" key="2">
    <source>
        <dbReference type="Proteomes" id="UP001153076"/>
    </source>
</evidence>
<dbReference type="OrthoDB" id="910577at2759"/>
<evidence type="ECO:0000313" key="1">
    <source>
        <dbReference type="EMBL" id="KAJ8427783.1"/>
    </source>
</evidence>
<dbReference type="AlphaFoldDB" id="A0A9Q1GXA9"/>
<name>A0A9Q1GXA9_9CARY</name>
<proteinExistence type="predicted"/>
<keyword evidence="2" id="KW-1185">Reference proteome</keyword>